<comment type="caution">
    <text evidence="1">The sequence shown here is derived from an EMBL/GenBank/DDBJ whole genome shotgun (WGS) entry which is preliminary data.</text>
</comment>
<dbReference type="AlphaFoldDB" id="W4RLB2"/>
<evidence type="ECO:0000313" key="2">
    <source>
        <dbReference type="Proteomes" id="UP000018949"/>
    </source>
</evidence>
<evidence type="ECO:0000313" key="1">
    <source>
        <dbReference type="EMBL" id="GAE44673.1"/>
    </source>
</evidence>
<sequence>MLEWLNSKHVYFLNTCLVEKLKLMQDSVISQVPYINHHLNLAKRNFNELKKKKEWRGKVYLYILRSILSAKWLQIHRQIPPVDFTELLSILENALVKREVKDLLWKKQSGEQYLTEKNMILNDFIEQEIELLASYAKFASQKLDDPTKELNELFQVTLKEVWE</sequence>
<organism evidence="1 2">
    <name type="scientific">Mesobacillus boroniphilus JCM 21738</name>
    <dbReference type="NCBI Taxonomy" id="1294265"/>
    <lineage>
        <taxon>Bacteria</taxon>
        <taxon>Bacillati</taxon>
        <taxon>Bacillota</taxon>
        <taxon>Bacilli</taxon>
        <taxon>Bacillales</taxon>
        <taxon>Bacillaceae</taxon>
        <taxon>Mesobacillus</taxon>
    </lineage>
</organism>
<protein>
    <recommendedName>
        <fullName evidence="3">Nucleotidyltransferase</fullName>
    </recommendedName>
</protein>
<gene>
    <name evidence="1" type="ORF">JCM21738_1403</name>
</gene>
<dbReference type="Pfam" id="PF10127">
    <property type="entry name" value="RlaP"/>
    <property type="match status" value="1"/>
</dbReference>
<evidence type="ECO:0008006" key="3">
    <source>
        <dbReference type="Google" id="ProtNLM"/>
    </source>
</evidence>
<dbReference type="eggNOG" id="COG3541">
    <property type="taxonomic scope" value="Bacteria"/>
</dbReference>
<accession>W4RLB2</accession>
<dbReference type="InterPro" id="IPR018775">
    <property type="entry name" value="RlaP"/>
</dbReference>
<name>W4RLB2_9BACI</name>
<dbReference type="EMBL" id="BAUW01000011">
    <property type="protein sequence ID" value="GAE44673.1"/>
    <property type="molecule type" value="Genomic_DNA"/>
</dbReference>
<keyword evidence="2" id="KW-1185">Reference proteome</keyword>
<dbReference type="Proteomes" id="UP000018949">
    <property type="component" value="Unassembled WGS sequence"/>
</dbReference>
<proteinExistence type="predicted"/>
<reference evidence="1 2" key="1">
    <citation type="submission" date="2013-12" db="EMBL/GenBank/DDBJ databases">
        <title>NBRP : Genome information of microbial organism related human and environment.</title>
        <authorList>
            <person name="Hattori M."/>
            <person name="Oshima K."/>
            <person name="Inaba H."/>
            <person name="Suda W."/>
            <person name="Sakamoto M."/>
            <person name="Iino T."/>
            <person name="Kitahara M."/>
            <person name="Oshida Y."/>
            <person name="Iida T."/>
            <person name="Kudo T."/>
            <person name="Itoh T."/>
            <person name="Ahmed I."/>
            <person name="Ohkuma M."/>
        </authorList>
    </citation>
    <scope>NUCLEOTIDE SEQUENCE [LARGE SCALE GENOMIC DNA]</scope>
    <source>
        <strain evidence="1 2">JCM 21738</strain>
    </source>
</reference>